<dbReference type="InterPro" id="IPR048958">
    <property type="entry name" value="Polysacc_lyase_14"/>
</dbReference>
<dbReference type="InterPro" id="IPR012341">
    <property type="entry name" value="6hp_glycosidase-like_sf"/>
</dbReference>
<comment type="catalytic activity">
    <reaction evidence="6">
        <text>Endohydrolysis of (1-&gt;4)-beta-D-glucosidic linkages in cellulose, lichenin and cereal beta-D-glucans.</text>
        <dbReference type="EC" id="3.2.1.4"/>
    </reaction>
</comment>
<evidence type="ECO:0000256" key="7">
    <source>
        <dbReference type="SAM" id="MobiDB-lite"/>
    </source>
</evidence>
<feature type="region of interest" description="Disordered" evidence="7">
    <location>
        <begin position="866"/>
        <end position="898"/>
    </location>
</feature>
<dbReference type="Proteomes" id="UP001374893">
    <property type="component" value="Chromosome"/>
</dbReference>
<keyword evidence="6" id="KW-0732">Signal</keyword>
<keyword evidence="3 5" id="KW-0326">Glycosidase</keyword>
<feature type="signal peptide" evidence="6">
    <location>
        <begin position="1"/>
        <end position="23"/>
    </location>
</feature>
<dbReference type="InterPro" id="IPR001701">
    <property type="entry name" value="Glyco_hydro_9"/>
</dbReference>
<keyword evidence="1 5" id="KW-0378">Hydrolase</keyword>
<dbReference type="EMBL" id="AP024702">
    <property type="protein sequence ID" value="BCX47632.1"/>
    <property type="molecule type" value="Genomic_DNA"/>
</dbReference>
<dbReference type="EC" id="3.2.1.4" evidence="6"/>
<dbReference type="Pfam" id="PF00759">
    <property type="entry name" value="Glyco_hydro_9"/>
    <property type="match status" value="1"/>
</dbReference>
<dbReference type="Gene3D" id="2.60.120.200">
    <property type="match status" value="1"/>
</dbReference>
<gene>
    <name evidence="9" type="ORF">HAHE_15400</name>
</gene>
<organism evidence="9 10">
    <name type="scientific">Haloferula helveola</name>
    <dbReference type="NCBI Taxonomy" id="490095"/>
    <lineage>
        <taxon>Bacteria</taxon>
        <taxon>Pseudomonadati</taxon>
        <taxon>Verrucomicrobiota</taxon>
        <taxon>Verrucomicrobiia</taxon>
        <taxon>Verrucomicrobiales</taxon>
        <taxon>Verrucomicrobiaceae</taxon>
        <taxon>Haloferula</taxon>
    </lineage>
</organism>
<dbReference type="Pfam" id="PF21294">
    <property type="entry name" value="Polysacc_lyase_14"/>
    <property type="match status" value="1"/>
</dbReference>
<evidence type="ECO:0000259" key="8">
    <source>
        <dbReference type="PROSITE" id="PS51173"/>
    </source>
</evidence>
<reference evidence="9 10" key="1">
    <citation type="submission" date="2021-06" db="EMBL/GenBank/DDBJ databases">
        <title>Complete genome of Haloferula helveola possessing various polysaccharide degrading enzymes.</title>
        <authorList>
            <person name="Takami H."/>
            <person name="Huang C."/>
            <person name="Hamasaki K."/>
        </authorList>
    </citation>
    <scope>NUCLEOTIDE SEQUENCE [LARGE SCALE GENOMIC DNA]</scope>
    <source>
        <strain evidence="9 10">CN-1</strain>
    </source>
</reference>
<protein>
    <recommendedName>
        <fullName evidence="6">Endoglucanase</fullName>
        <ecNumber evidence="6">3.2.1.4</ecNumber>
    </recommendedName>
</protein>
<dbReference type="PROSITE" id="PS51173">
    <property type="entry name" value="CBM2"/>
    <property type="match status" value="1"/>
</dbReference>
<dbReference type="InterPro" id="IPR008928">
    <property type="entry name" value="6-hairpin_glycosidase_sf"/>
</dbReference>
<evidence type="ECO:0000256" key="6">
    <source>
        <dbReference type="RuleBase" id="RU361166"/>
    </source>
</evidence>
<evidence type="ECO:0000313" key="10">
    <source>
        <dbReference type="Proteomes" id="UP001374893"/>
    </source>
</evidence>
<dbReference type="RefSeq" id="WP_338689921.1">
    <property type="nucleotide sequence ID" value="NZ_AP024702.1"/>
</dbReference>
<keyword evidence="6" id="KW-0136">Cellulose degradation</keyword>
<evidence type="ECO:0000256" key="5">
    <source>
        <dbReference type="PROSITE-ProRule" id="PRU10060"/>
    </source>
</evidence>
<dbReference type="Gene3D" id="1.50.10.10">
    <property type="match status" value="1"/>
</dbReference>
<feature type="chain" id="PRO_5045011271" description="Endoglucanase" evidence="6">
    <location>
        <begin position="24"/>
        <end position="966"/>
    </location>
</feature>
<dbReference type="InterPro" id="IPR008965">
    <property type="entry name" value="CBM2/CBM3_carb-bd_dom_sf"/>
</dbReference>
<feature type="active site" evidence="5">
    <location>
        <position position="550"/>
    </location>
</feature>
<dbReference type="PROSITE" id="PS00698">
    <property type="entry name" value="GH9_3"/>
    <property type="match status" value="1"/>
</dbReference>
<dbReference type="SUPFAM" id="SSF48208">
    <property type="entry name" value="Six-hairpin glycosidases"/>
    <property type="match status" value="1"/>
</dbReference>
<evidence type="ECO:0000313" key="9">
    <source>
        <dbReference type="EMBL" id="BCX47632.1"/>
    </source>
</evidence>
<sequence>MSSDLRKPITIALAAVFLTPALAQTASISLDDDYGDSYKATVTVTNDSASPISGWRVRMQLGGPIRSLWKAEVESGESDPDSFDFAIRNLSYNGSLAAGESTTFGLIVDPDNGTGPPSTLTAEALSSDPVDPGDPGGGPDESFNYADALRRSLWFYDAQRSGELPDGFRIPWRGDAGLSDGADVGIDLTGGFHDAGDHVKFGLPMAFSMTMLAWGAVEYPDGFSGCGELDELRSVLRWGADYLKRCHVRNPDGSTDVFYGQVGDGSLDHAWWGPPESMVMARPSFKIDATSPGSDLAAESAAALASIAMVIAPESPAEAAELIDHATALYEFADLHRGVYSDSIPAAAPFYRSWSGYQDELVWAAAWLYRATGDPAWLDRAKATYPAISGSYDWGLSWDDKRYGCYVLMAVLDGGETYRADAARWLDFWTIGHAEARVPYTPGGLAYLDAWGSLRYATTAAFCAFVHADHVADPDGRYSTFAKAQIDYALGSNPDRRSFVCGFGRNPPVNPHHRAAHASETGDILDPVTNTHVLYGALVGGPGPDDSYDDDRSNFQQSEVALDYNAAFTAALARLRSVSGDMVSDTFDQPEDPTIVFRENIDTFPTGAHTDDTWIPLWPGTKWANGPDEGRVEIDESIVAGDFGKSVRVLYPQGGQQSANSGAQWFTDLGGPHEELYMSYWVRFDEDFDFVLGGKLPGLGGAVSFEDRTHEWSGRLMWRENGKVEFYIHVPSDNLYDPGDRFWWNTEGFQATLVPGRWHHIELRLRLNAPGQFDGLMEGWFDGVKAASYPGFYFRDAPTADATIAWMFFSTFFGGSSSSIWQATKDEHARFDGFVVSRQRIGYPGPPPDADGDRLPDAWEVLHFGNTDSRADGDPDGDGQSNLDEHDGGTDPLDASDRTSLLLSPDDLRISLNAKAGRRYWLERSENLRTWTLLRSHGPLATDAALDFEDSEQGAATFYRVRTARP</sequence>
<dbReference type="SMART" id="SM00637">
    <property type="entry name" value="CBD_II"/>
    <property type="match status" value="1"/>
</dbReference>
<evidence type="ECO:0000256" key="2">
    <source>
        <dbReference type="ARBA" id="ARBA00023277"/>
    </source>
</evidence>
<dbReference type="InterPro" id="IPR012291">
    <property type="entry name" value="CBM2_carb-bd_dom_sf"/>
</dbReference>
<evidence type="ECO:0000256" key="4">
    <source>
        <dbReference type="ARBA" id="ARBA00023326"/>
    </source>
</evidence>
<name>A0ABM7RDA0_9BACT</name>
<evidence type="ECO:0000256" key="1">
    <source>
        <dbReference type="ARBA" id="ARBA00022801"/>
    </source>
</evidence>
<dbReference type="PANTHER" id="PTHR22298">
    <property type="entry name" value="ENDO-1,4-BETA-GLUCANASE"/>
    <property type="match status" value="1"/>
</dbReference>
<accession>A0ABM7RDA0</accession>
<keyword evidence="4 5" id="KW-0624">Polysaccharide degradation</keyword>
<dbReference type="Pfam" id="PF00553">
    <property type="entry name" value="CBM_2"/>
    <property type="match status" value="1"/>
</dbReference>
<feature type="domain" description="CBM2" evidence="8">
    <location>
        <begin position="17"/>
        <end position="128"/>
    </location>
</feature>
<dbReference type="Gene3D" id="2.60.40.290">
    <property type="match status" value="1"/>
</dbReference>
<comment type="similarity">
    <text evidence="5 6">Belongs to the glycosyl hydrolase 9 (cellulase E) family.</text>
</comment>
<dbReference type="InterPro" id="IPR033126">
    <property type="entry name" value="Glyco_hydro_9_Asp/Glu_AS"/>
</dbReference>
<keyword evidence="10" id="KW-1185">Reference proteome</keyword>
<keyword evidence="2 5" id="KW-0119">Carbohydrate metabolism</keyword>
<dbReference type="InterPro" id="IPR001919">
    <property type="entry name" value="CBD2"/>
</dbReference>
<dbReference type="SUPFAM" id="SSF49384">
    <property type="entry name" value="Carbohydrate-binding domain"/>
    <property type="match status" value="1"/>
</dbReference>
<proteinExistence type="inferred from homology"/>
<feature type="active site" evidence="5">
    <location>
        <position position="559"/>
    </location>
</feature>
<feature type="region of interest" description="Disordered" evidence="7">
    <location>
        <begin position="107"/>
        <end position="142"/>
    </location>
</feature>
<evidence type="ECO:0000256" key="3">
    <source>
        <dbReference type="ARBA" id="ARBA00023295"/>
    </source>
</evidence>